<protein>
    <submittedName>
        <fullName evidence="3">Tripartite tricarboxylate transporter permease</fullName>
    </submittedName>
</protein>
<comment type="caution">
    <text evidence="3">The sequence shown here is derived from an EMBL/GenBank/DDBJ whole genome shotgun (WGS) entry which is preliminary data.</text>
</comment>
<dbReference type="Pfam" id="PF01970">
    <property type="entry name" value="TctA"/>
    <property type="match status" value="1"/>
</dbReference>
<dbReference type="Proteomes" id="UP001437460">
    <property type="component" value="Unassembled WGS sequence"/>
</dbReference>
<feature type="transmembrane region" description="Helical" evidence="1">
    <location>
        <begin position="327"/>
        <end position="348"/>
    </location>
</feature>
<accession>A0ABV1HQ23</accession>
<dbReference type="InterPro" id="IPR002823">
    <property type="entry name" value="DUF112_TM"/>
</dbReference>
<sequence>MQNFSMLIQGFGTALTPMNIGVCMLGAILGLIVGAMPGIGSLAGVALLLPLTYKFNPATAIIMLGALYYSNMYGGSFSAILLNIPGDSPAVCTTLDGYPMATKRKRPGQALLTANMASCIGGTIGMFILTFMGPGLANLGLKFGPSEMTAILLIAMTSISWLVGENPIKGVVITCFGILLASMGMDTLSGAPRYEFGSMYLLGGIPFTPFVIGAVGFAQVIKLINDRDSDNEKRAGSAKNEMKLSIRGSMLTGHDFKRLLPPALRSGLMGTFIGVLPGAGATTGSFMGYAVQKKFKSEEPLGTGAIEGIAAAEAANNAAAAGAFAPLLALGIPGSGTGAVLLGGLMMWGLSPGPLLFENEPEFCWGLIASLYLANVFTLLVAICIIPFLIQILSVPVKYMIPIITVVCIVGAYSTSNSMYGVIIMFLSGIVGYLLNKNNFPSAPMLLSFVLAPLLENNMRKAFILSGGSLSIFFTRPITCVLMIIFFAIILASALRPVLDKKKGAAA</sequence>
<evidence type="ECO:0000259" key="2">
    <source>
        <dbReference type="Pfam" id="PF01970"/>
    </source>
</evidence>
<dbReference type="RefSeq" id="WP_349230408.1">
    <property type="nucleotide sequence ID" value="NZ_JBBMFJ010000042.1"/>
</dbReference>
<organism evidence="3 4">
    <name type="scientific">Ventrimonas faecis</name>
    <dbReference type="NCBI Taxonomy" id="3133170"/>
    <lineage>
        <taxon>Bacteria</taxon>
        <taxon>Bacillati</taxon>
        <taxon>Bacillota</taxon>
        <taxon>Clostridia</taxon>
        <taxon>Lachnospirales</taxon>
        <taxon>Lachnospiraceae</taxon>
        <taxon>Ventrimonas</taxon>
    </lineage>
</organism>
<feature type="transmembrane region" description="Helical" evidence="1">
    <location>
        <begin position="368"/>
        <end position="390"/>
    </location>
</feature>
<keyword evidence="1" id="KW-0472">Membrane</keyword>
<dbReference type="PANTHER" id="PTHR35342:SF5">
    <property type="entry name" value="TRICARBOXYLIC TRANSPORT PROTEIN"/>
    <property type="match status" value="1"/>
</dbReference>
<feature type="transmembrane region" description="Helical" evidence="1">
    <location>
        <begin position="170"/>
        <end position="188"/>
    </location>
</feature>
<proteinExistence type="predicted"/>
<evidence type="ECO:0000313" key="4">
    <source>
        <dbReference type="Proteomes" id="UP001437460"/>
    </source>
</evidence>
<feature type="domain" description="DUF112" evidence="2">
    <location>
        <begin position="21"/>
        <end position="447"/>
    </location>
</feature>
<evidence type="ECO:0000313" key="3">
    <source>
        <dbReference type="EMBL" id="MEQ2564410.1"/>
    </source>
</evidence>
<keyword evidence="1" id="KW-1133">Transmembrane helix</keyword>
<keyword evidence="4" id="KW-1185">Reference proteome</keyword>
<name>A0ABV1HQ23_9FIRM</name>
<feature type="transmembrane region" description="Helical" evidence="1">
    <location>
        <begin position="200"/>
        <end position="224"/>
    </location>
</feature>
<keyword evidence="1" id="KW-0812">Transmembrane</keyword>
<evidence type="ECO:0000256" key="1">
    <source>
        <dbReference type="SAM" id="Phobius"/>
    </source>
</evidence>
<reference evidence="3 4" key="1">
    <citation type="submission" date="2024-03" db="EMBL/GenBank/DDBJ databases">
        <title>Human intestinal bacterial collection.</title>
        <authorList>
            <person name="Pauvert C."/>
            <person name="Hitch T.C.A."/>
            <person name="Clavel T."/>
        </authorList>
    </citation>
    <scope>NUCLEOTIDE SEQUENCE [LARGE SCALE GENOMIC DNA]</scope>
    <source>
        <strain evidence="3 4">CLA-AP-H27</strain>
    </source>
</reference>
<feature type="transmembrane region" description="Helical" evidence="1">
    <location>
        <begin position="110"/>
        <end position="131"/>
    </location>
</feature>
<gene>
    <name evidence="3" type="ORF">WMO41_14775</name>
</gene>
<feature type="transmembrane region" description="Helical" evidence="1">
    <location>
        <begin position="472"/>
        <end position="495"/>
    </location>
</feature>
<dbReference type="PANTHER" id="PTHR35342">
    <property type="entry name" value="TRICARBOXYLIC TRANSPORT PROTEIN"/>
    <property type="match status" value="1"/>
</dbReference>
<feature type="transmembrane region" description="Helical" evidence="1">
    <location>
        <begin position="55"/>
        <end position="74"/>
    </location>
</feature>
<feature type="transmembrane region" description="Helical" evidence="1">
    <location>
        <begin position="21"/>
        <end position="49"/>
    </location>
</feature>
<dbReference type="EMBL" id="JBBMFJ010000042">
    <property type="protein sequence ID" value="MEQ2564410.1"/>
    <property type="molecule type" value="Genomic_DNA"/>
</dbReference>